<feature type="transmembrane region" description="Helical" evidence="12">
    <location>
        <begin position="28"/>
        <end position="48"/>
    </location>
</feature>
<evidence type="ECO:0000313" key="14">
    <source>
        <dbReference type="EMBL" id="KES04865.1"/>
    </source>
</evidence>
<dbReference type="InterPro" id="IPR016174">
    <property type="entry name" value="Di-haem_cyt_TM"/>
</dbReference>
<name>A0A081XMU2_STRTO</name>
<dbReference type="PANTHER" id="PTHR30529:SF6">
    <property type="entry name" value="BLL0291 PROTEIN"/>
    <property type="match status" value="1"/>
</dbReference>
<organism evidence="14 15">
    <name type="scientific">Streptomyces toyocaensis</name>
    <dbReference type="NCBI Taxonomy" id="55952"/>
    <lineage>
        <taxon>Bacteria</taxon>
        <taxon>Bacillati</taxon>
        <taxon>Actinomycetota</taxon>
        <taxon>Actinomycetes</taxon>
        <taxon>Kitasatosporales</taxon>
        <taxon>Streptomycetaceae</taxon>
        <taxon>Streptomyces</taxon>
    </lineage>
</organism>
<keyword evidence="9" id="KW-0408">Iron</keyword>
<evidence type="ECO:0000256" key="3">
    <source>
        <dbReference type="ARBA" id="ARBA00022475"/>
    </source>
</evidence>
<evidence type="ECO:0000256" key="8">
    <source>
        <dbReference type="ARBA" id="ARBA00022989"/>
    </source>
</evidence>
<keyword evidence="4" id="KW-0349">Heme</keyword>
<evidence type="ECO:0000256" key="1">
    <source>
        <dbReference type="ARBA" id="ARBA00004651"/>
    </source>
</evidence>
<dbReference type="EMBL" id="JFCB01000022">
    <property type="protein sequence ID" value="KES04865.1"/>
    <property type="molecule type" value="Genomic_DNA"/>
</dbReference>
<evidence type="ECO:0000256" key="10">
    <source>
        <dbReference type="ARBA" id="ARBA00023136"/>
    </source>
</evidence>
<dbReference type="Pfam" id="PF01292">
    <property type="entry name" value="Ni_hydr_CYTB"/>
    <property type="match status" value="1"/>
</dbReference>
<dbReference type="PANTHER" id="PTHR30529">
    <property type="entry name" value="CYTOCHROME B561"/>
    <property type="match status" value="1"/>
</dbReference>
<dbReference type="InterPro" id="IPR052168">
    <property type="entry name" value="Cytochrome_b561_oxidase"/>
</dbReference>
<dbReference type="STRING" id="55952.BU52_22750"/>
<keyword evidence="5 12" id="KW-0812">Transmembrane</keyword>
<evidence type="ECO:0000256" key="2">
    <source>
        <dbReference type="ARBA" id="ARBA00022448"/>
    </source>
</evidence>
<gene>
    <name evidence="14" type="ORF">BU52_22750</name>
</gene>
<keyword evidence="7" id="KW-0249">Electron transport</keyword>
<feature type="transmembrane region" description="Helical" evidence="12">
    <location>
        <begin position="60"/>
        <end position="78"/>
    </location>
</feature>
<keyword evidence="15" id="KW-1185">Reference proteome</keyword>
<sequence length="215" mass="23688">MSEAAADDREVLASPAGEPAQFPLFSRWLHWVMAGLVVVMLFIGAGMMASLGDYRFLVSVHKPLGMGVLALAVIRLMYRLTHRAPPLPRSMNRTERRAATASECLLYGLMVAQPLVGWAMVSASDTPFELGGVHMPAIVPPDPGLYSALRETHAVFGYALFLLFTMHMLAVLAHALVLRDGLLTRMALWRRPRIRTAAPSRFSHRGKRREGSNAV</sequence>
<evidence type="ECO:0000259" key="13">
    <source>
        <dbReference type="Pfam" id="PF01292"/>
    </source>
</evidence>
<dbReference type="GO" id="GO:0009055">
    <property type="term" value="F:electron transfer activity"/>
    <property type="evidence" value="ECO:0007669"/>
    <property type="project" value="InterPro"/>
</dbReference>
<evidence type="ECO:0000256" key="4">
    <source>
        <dbReference type="ARBA" id="ARBA00022617"/>
    </source>
</evidence>
<evidence type="ECO:0000256" key="9">
    <source>
        <dbReference type="ARBA" id="ARBA00023004"/>
    </source>
</evidence>
<comment type="caution">
    <text evidence="14">The sequence shown here is derived from an EMBL/GenBank/DDBJ whole genome shotgun (WGS) entry which is preliminary data.</text>
</comment>
<accession>A0A081XMU2</accession>
<dbReference type="GO" id="GO:0046872">
    <property type="term" value="F:metal ion binding"/>
    <property type="evidence" value="ECO:0007669"/>
    <property type="project" value="UniProtKB-KW"/>
</dbReference>
<comment type="subcellular location">
    <subcellularLocation>
        <location evidence="1">Cell membrane</location>
        <topology evidence="1">Multi-pass membrane protein</topology>
    </subcellularLocation>
</comment>
<feature type="domain" description="Cytochrome b561 bacterial/Ni-hydrogenase" evidence="13">
    <location>
        <begin position="22"/>
        <end position="186"/>
    </location>
</feature>
<dbReference type="RefSeq" id="WP_078903383.1">
    <property type="nucleotide sequence ID" value="NZ_JBFADL010000007.1"/>
</dbReference>
<keyword evidence="3" id="KW-1003">Cell membrane</keyword>
<dbReference type="InterPro" id="IPR011577">
    <property type="entry name" value="Cyt_b561_bac/Ni-Hgenase"/>
</dbReference>
<evidence type="ECO:0000256" key="5">
    <source>
        <dbReference type="ARBA" id="ARBA00022692"/>
    </source>
</evidence>
<evidence type="ECO:0000256" key="11">
    <source>
        <dbReference type="ARBA" id="ARBA00037975"/>
    </source>
</evidence>
<feature type="transmembrane region" description="Helical" evidence="12">
    <location>
        <begin position="99"/>
        <end position="121"/>
    </location>
</feature>
<feature type="transmembrane region" description="Helical" evidence="12">
    <location>
        <begin position="155"/>
        <end position="178"/>
    </location>
</feature>
<protein>
    <submittedName>
        <fullName evidence="14">Cytochrome B561</fullName>
    </submittedName>
</protein>
<keyword evidence="10 12" id="KW-0472">Membrane</keyword>
<evidence type="ECO:0000256" key="12">
    <source>
        <dbReference type="SAM" id="Phobius"/>
    </source>
</evidence>
<dbReference type="GO" id="GO:0022904">
    <property type="term" value="P:respiratory electron transport chain"/>
    <property type="evidence" value="ECO:0007669"/>
    <property type="project" value="InterPro"/>
</dbReference>
<evidence type="ECO:0000313" key="15">
    <source>
        <dbReference type="Proteomes" id="UP000028341"/>
    </source>
</evidence>
<dbReference type="GO" id="GO:0005886">
    <property type="term" value="C:plasma membrane"/>
    <property type="evidence" value="ECO:0007669"/>
    <property type="project" value="UniProtKB-SubCell"/>
</dbReference>
<keyword evidence="6" id="KW-0479">Metal-binding</keyword>
<evidence type="ECO:0000256" key="6">
    <source>
        <dbReference type="ARBA" id="ARBA00022723"/>
    </source>
</evidence>
<dbReference type="Gene3D" id="1.20.950.20">
    <property type="entry name" value="Transmembrane di-heme cytochromes, Chain C"/>
    <property type="match status" value="1"/>
</dbReference>
<dbReference type="OrthoDB" id="8589936at2"/>
<dbReference type="GO" id="GO:0020037">
    <property type="term" value="F:heme binding"/>
    <property type="evidence" value="ECO:0007669"/>
    <property type="project" value="TreeGrafter"/>
</dbReference>
<comment type="similarity">
    <text evidence="11">Belongs to the cytochrome b561 family.</text>
</comment>
<evidence type="ECO:0000256" key="7">
    <source>
        <dbReference type="ARBA" id="ARBA00022982"/>
    </source>
</evidence>
<dbReference type="AlphaFoldDB" id="A0A081XMU2"/>
<keyword evidence="2" id="KW-0813">Transport</keyword>
<dbReference type="SUPFAM" id="SSF81342">
    <property type="entry name" value="Transmembrane di-heme cytochromes"/>
    <property type="match status" value="1"/>
</dbReference>
<reference evidence="14 15" key="1">
    <citation type="submission" date="2014-02" db="EMBL/GenBank/DDBJ databases">
        <title>The genome announcement of Streptomyces toyocaensis NRRL15009.</title>
        <authorList>
            <person name="Hong H.-J."/>
            <person name="Kwun M.J."/>
        </authorList>
    </citation>
    <scope>NUCLEOTIDE SEQUENCE [LARGE SCALE GENOMIC DNA]</scope>
    <source>
        <strain evidence="14 15">NRRL 15009</strain>
    </source>
</reference>
<keyword evidence="8 12" id="KW-1133">Transmembrane helix</keyword>
<dbReference type="Proteomes" id="UP000028341">
    <property type="component" value="Unassembled WGS sequence"/>
</dbReference>
<dbReference type="eggNOG" id="COG3038">
    <property type="taxonomic scope" value="Bacteria"/>
</dbReference>
<proteinExistence type="inferred from homology"/>